<dbReference type="RefSeq" id="XP_062690131.1">
    <property type="nucleotide sequence ID" value="XM_062839165.1"/>
</dbReference>
<dbReference type="EMBL" id="JAULSX010000007">
    <property type="protein sequence ID" value="KAK3488004.1"/>
    <property type="molecule type" value="Genomic_DNA"/>
</dbReference>
<feature type="compositionally biased region" description="Polar residues" evidence="1">
    <location>
        <begin position="26"/>
        <end position="38"/>
    </location>
</feature>
<evidence type="ECO:0008006" key="4">
    <source>
        <dbReference type="Google" id="ProtNLM"/>
    </source>
</evidence>
<evidence type="ECO:0000313" key="2">
    <source>
        <dbReference type="EMBL" id="KAK3488004.1"/>
    </source>
</evidence>
<proteinExistence type="predicted"/>
<keyword evidence="3" id="KW-1185">Reference proteome</keyword>
<gene>
    <name evidence="2" type="ORF">B0T23DRAFT_407187</name>
</gene>
<sequence>MASPTRRYKSRPAPPCPAPQIPGSDPLNSTTPDGQSASNTELLTKFSEHASLERKPYTDVHVGLTSPTARKPSFMELPAEIHLLITEQLIYPDALSMKHVNRYFYNLVDTGVRKKVEWLVQCHFLCSVGESTMNVKPAPALGVWYTAPQQSSPTLVSAGSTTRISCAGSALASSMFKSRKEKDDPDIQAAPRGGSCLLRYNSSESSQHCTAVQLLVFEISLSSLFDH</sequence>
<comment type="caution">
    <text evidence="2">The sequence shown here is derived from an EMBL/GenBank/DDBJ whole genome shotgun (WGS) entry which is preliminary data.</text>
</comment>
<dbReference type="AlphaFoldDB" id="A0AAJ0I282"/>
<dbReference type="GeneID" id="87876787"/>
<accession>A0AAJ0I282</accession>
<reference evidence="2 3" key="1">
    <citation type="journal article" date="2023" name="Mol. Phylogenet. Evol.">
        <title>Genome-scale phylogeny and comparative genomics of the fungal order Sordariales.</title>
        <authorList>
            <person name="Hensen N."/>
            <person name="Bonometti L."/>
            <person name="Westerberg I."/>
            <person name="Brannstrom I.O."/>
            <person name="Guillou S."/>
            <person name="Cros-Aarteil S."/>
            <person name="Calhoun S."/>
            <person name="Haridas S."/>
            <person name="Kuo A."/>
            <person name="Mondo S."/>
            <person name="Pangilinan J."/>
            <person name="Riley R."/>
            <person name="LaButti K."/>
            <person name="Andreopoulos B."/>
            <person name="Lipzen A."/>
            <person name="Chen C."/>
            <person name="Yan M."/>
            <person name="Daum C."/>
            <person name="Ng V."/>
            <person name="Clum A."/>
            <person name="Steindorff A."/>
            <person name="Ohm R.A."/>
            <person name="Martin F."/>
            <person name="Silar P."/>
            <person name="Natvig D.O."/>
            <person name="Lalanne C."/>
            <person name="Gautier V."/>
            <person name="Ament-Velasquez S.L."/>
            <person name="Kruys A."/>
            <person name="Hutchinson M.I."/>
            <person name="Powell A.J."/>
            <person name="Barry K."/>
            <person name="Miller A.N."/>
            <person name="Grigoriev I.V."/>
            <person name="Debuchy R."/>
            <person name="Gladieux P."/>
            <person name="Hiltunen Thoren M."/>
            <person name="Johannesson H."/>
        </authorList>
    </citation>
    <scope>NUCLEOTIDE SEQUENCE [LARGE SCALE GENOMIC DNA]</scope>
    <source>
        <strain evidence="2 3">FGSC 10403</strain>
    </source>
</reference>
<protein>
    <recommendedName>
        <fullName evidence="4">F-box domain-containing protein</fullName>
    </recommendedName>
</protein>
<evidence type="ECO:0000313" key="3">
    <source>
        <dbReference type="Proteomes" id="UP001285908"/>
    </source>
</evidence>
<name>A0AAJ0I282_9PEZI</name>
<feature type="region of interest" description="Disordered" evidence="1">
    <location>
        <begin position="1"/>
        <end position="38"/>
    </location>
</feature>
<evidence type="ECO:0000256" key="1">
    <source>
        <dbReference type="SAM" id="MobiDB-lite"/>
    </source>
</evidence>
<dbReference type="Proteomes" id="UP001285908">
    <property type="component" value="Unassembled WGS sequence"/>
</dbReference>
<organism evidence="2 3">
    <name type="scientific">Neurospora hispaniola</name>
    <dbReference type="NCBI Taxonomy" id="588809"/>
    <lineage>
        <taxon>Eukaryota</taxon>
        <taxon>Fungi</taxon>
        <taxon>Dikarya</taxon>
        <taxon>Ascomycota</taxon>
        <taxon>Pezizomycotina</taxon>
        <taxon>Sordariomycetes</taxon>
        <taxon>Sordariomycetidae</taxon>
        <taxon>Sordariales</taxon>
        <taxon>Sordariaceae</taxon>
        <taxon>Neurospora</taxon>
    </lineage>
</organism>
<feature type="compositionally biased region" description="Basic residues" evidence="1">
    <location>
        <begin position="1"/>
        <end position="10"/>
    </location>
</feature>